<dbReference type="InterPro" id="IPR035413">
    <property type="entry name" value="Terminase_L_C"/>
</dbReference>
<organism evidence="3 4">
    <name type="scientific">Psychrobacter nivimaris</name>
    <dbReference type="NCBI Taxonomy" id="281738"/>
    <lineage>
        <taxon>Bacteria</taxon>
        <taxon>Pseudomonadati</taxon>
        <taxon>Pseudomonadota</taxon>
        <taxon>Gammaproteobacteria</taxon>
        <taxon>Moraxellales</taxon>
        <taxon>Moraxellaceae</taxon>
        <taxon>Psychrobacter</taxon>
    </lineage>
</organism>
<dbReference type="InterPro" id="IPR027417">
    <property type="entry name" value="P-loop_NTPase"/>
</dbReference>
<dbReference type="EMBL" id="VZIZ01000007">
    <property type="protein sequence ID" value="KAF0569541.1"/>
    <property type="molecule type" value="Genomic_DNA"/>
</dbReference>
<dbReference type="InterPro" id="IPR052380">
    <property type="entry name" value="Viral_DNA_packaging_terminase"/>
</dbReference>
<feature type="domain" description="Phage terminase large subunit C-terminal" evidence="2">
    <location>
        <begin position="256"/>
        <end position="397"/>
    </location>
</feature>
<dbReference type="Pfam" id="PF04466">
    <property type="entry name" value="Terminase_3"/>
    <property type="match status" value="1"/>
</dbReference>
<dbReference type="AlphaFoldDB" id="A0A6N7C2Q0"/>
<protein>
    <submittedName>
        <fullName evidence="3">Phage terminase, large subunit</fullName>
    </submittedName>
</protein>
<dbReference type="Pfam" id="PF17288">
    <property type="entry name" value="Terminase_3C"/>
    <property type="match status" value="1"/>
</dbReference>
<dbReference type="Proteomes" id="UP000471465">
    <property type="component" value="Unassembled WGS sequence"/>
</dbReference>
<accession>A0A6N7C2Q0</accession>
<evidence type="ECO:0000313" key="4">
    <source>
        <dbReference type="Proteomes" id="UP000471465"/>
    </source>
</evidence>
<sequence length="421" mass="48124">MGEQLNDEVYADITIPPKLIPVFSAKSRYKGAYGGRGSAKTRTFALMTAVEGYRLAEAGASGIILCGREYMNSLEESSLEEIKQAIKSVGWLNDYYEIGEKYVRTKNKRVAYAFTGLRHNLDSIKGKSRILLAWVDEAENVSEAAWRKLLPTVREDDSEVWITWNPENKGSATDKRFRQVEHEFIVEMNYNDNPFFPDVLEQERLNDQENLDDATYCWIWEGAYLEASDAQIFNGKFIVKEFERHPTWNGPYNGLDFGFSTDPTGATNSWEHDGILYIEYEACKVGLEIDDTPDYLKDNIPGIENYEVIADNARPESISYLKRNGIPKIKACVKGKGSVEDGIAHLKGYKQIVIHPRCTATAKEFRLYSYKTDRLSGEILPEIIDKHNHLIDSLRYAHERTMKRGANTKRHRATAGKRTYR</sequence>
<evidence type="ECO:0000313" key="3">
    <source>
        <dbReference type="EMBL" id="KAF0569541.1"/>
    </source>
</evidence>
<dbReference type="Gene3D" id="3.30.420.280">
    <property type="match status" value="1"/>
</dbReference>
<dbReference type="RefSeq" id="WP_160021216.1">
    <property type="nucleotide sequence ID" value="NZ_VZIZ01000007.1"/>
</dbReference>
<feature type="domain" description="Phage terminase large subunit N-terminal" evidence="1">
    <location>
        <begin position="28"/>
        <end position="222"/>
    </location>
</feature>
<keyword evidence="4" id="KW-1185">Reference proteome</keyword>
<gene>
    <name evidence="3" type="ORF">FQV37_2566</name>
</gene>
<dbReference type="PANTHER" id="PTHR39184">
    <property type="match status" value="1"/>
</dbReference>
<proteinExistence type="predicted"/>
<reference evidence="3 4" key="1">
    <citation type="submission" date="2019-09" db="EMBL/GenBank/DDBJ databases">
        <title>Draft genome sequence of Psychrobacter nivimaris LAMA 639, in search for biotechnological relevant genes.</title>
        <authorList>
            <person name="Lima A.O.S."/>
            <person name="Staloch B.E.K."/>
            <person name="Freitas R.C."/>
            <person name="Niero H."/>
            <person name="Silva M.A.C."/>
        </authorList>
    </citation>
    <scope>NUCLEOTIDE SEQUENCE [LARGE SCALE GENOMIC DNA]</scope>
    <source>
        <strain evidence="3 4">LAMA 639</strain>
    </source>
</reference>
<evidence type="ECO:0000259" key="1">
    <source>
        <dbReference type="Pfam" id="PF04466"/>
    </source>
</evidence>
<comment type="caution">
    <text evidence="3">The sequence shown here is derived from an EMBL/GenBank/DDBJ whole genome shotgun (WGS) entry which is preliminary data.</text>
</comment>
<evidence type="ECO:0000259" key="2">
    <source>
        <dbReference type="Pfam" id="PF17288"/>
    </source>
</evidence>
<name>A0A6N7C2Q0_9GAMM</name>
<dbReference type="Gene3D" id="3.40.50.300">
    <property type="entry name" value="P-loop containing nucleotide triphosphate hydrolases"/>
    <property type="match status" value="1"/>
</dbReference>
<dbReference type="PANTHER" id="PTHR39184:SF1">
    <property type="entry name" value="PBSX PHAGE TERMINASE LARGE SUBUNIT"/>
    <property type="match status" value="1"/>
</dbReference>
<dbReference type="InterPro" id="IPR035412">
    <property type="entry name" value="Terminase_L_N"/>
</dbReference>